<sequence>MNVSDAVAQRASIRAFLDRPVNLKVLLSVIQQAARAPSSGNLQPWRLYVLHGRALDDFRAAINDKLASGAQEEPRAYQVYPQPLGEPYRGYRYRVGEAMYGLLGIGRDEKERRLAWFANNFRFFDAPCAVFFFVETGMGPGQWADLGMYQQSMMLLLKEQGLDTCMQACWTRYHQTVKALLGVPDGLVLHAGMAIGYADPEAAVNRLKSERMPLDTFCTVVRP</sequence>
<comment type="similarity">
    <text evidence="2">Belongs to the nitroreductase family.</text>
</comment>
<dbReference type="InterPro" id="IPR029479">
    <property type="entry name" value="Nitroreductase"/>
</dbReference>
<keyword evidence="3" id="KW-0285">Flavoprotein</keyword>
<proteinExistence type="inferred from homology"/>
<keyword evidence="8" id="KW-1185">Reference proteome</keyword>
<evidence type="ECO:0000256" key="2">
    <source>
        <dbReference type="ARBA" id="ARBA00007118"/>
    </source>
</evidence>
<dbReference type="PANTHER" id="PTHR43673:SF2">
    <property type="entry name" value="NITROREDUCTASE"/>
    <property type="match status" value="1"/>
</dbReference>
<protein>
    <submittedName>
        <fullName evidence="7">Nitroreductase</fullName>
    </submittedName>
</protein>
<evidence type="ECO:0000256" key="5">
    <source>
        <dbReference type="ARBA" id="ARBA00023002"/>
    </source>
</evidence>
<dbReference type="PANTHER" id="PTHR43673">
    <property type="entry name" value="NAD(P)H NITROREDUCTASE YDGI-RELATED"/>
    <property type="match status" value="1"/>
</dbReference>
<organism evidence="7 8">
    <name type="scientific">Stutzerimonas tarimensis</name>
    <dbReference type="NCBI Taxonomy" id="1507735"/>
    <lineage>
        <taxon>Bacteria</taxon>
        <taxon>Pseudomonadati</taxon>
        <taxon>Pseudomonadota</taxon>
        <taxon>Gammaproteobacteria</taxon>
        <taxon>Pseudomonadales</taxon>
        <taxon>Pseudomonadaceae</taxon>
        <taxon>Stutzerimonas</taxon>
    </lineage>
</organism>
<dbReference type="Proteomes" id="UP001595630">
    <property type="component" value="Unassembled WGS sequence"/>
</dbReference>
<keyword evidence="5" id="KW-0560">Oxidoreductase</keyword>
<comment type="cofactor">
    <cofactor evidence="1">
        <name>FMN</name>
        <dbReference type="ChEBI" id="CHEBI:58210"/>
    </cofactor>
</comment>
<gene>
    <name evidence="7" type="ORF">ACFOMF_16270</name>
</gene>
<reference evidence="8" key="1">
    <citation type="journal article" date="2019" name="Int. J. Syst. Evol. Microbiol.">
        <title>The Global Catalogue of Microorganisms (GCM) 10K type strain sequencing project: providing services to taxonomists for standard genome sequencing and annotation.</title>
        <authorList>
            <consortium name="The Broad Institute Genomics Platform"/>
            <consortium name="The Broad Institute Genome Sequencing Center for Infectious Disease"/>
            <person name="Wu L."/>
            <person name="Ma J."/>
        </authorList>
    </citation>
    <scope>NUCLEOTIDE SEQUENCE [LARGE SCALE GENOMIC DNA]</scope>
    <source>
        <strain evidence="8">KCTC 42447</strain>
    </source>
</reference>
<dbReference type="Gene3D" id="3.40.109.10">
    <property type="entry name" value="NADH Oxidase"/>
    <property type="match status" value="1"/>
</dbReference>
<dbReference type="EMBL" id="JBHRXZ010000024">
    <property type="protein sequence ID" value="MFC3609332.1"/>
    <property type="molecule type" value="Genomic_DNA"/>
</dbReference>
<dbReference type="SUPFAM" id="SSF55469">
    <property type="entry name" value="FMN-dependent nitroreductase-like"/>
    <property type="match status" value="1"/>
</dbReference>
<evidence type="ECO:0000256" key="3">
    <source>
        <dbReference type="ARBA" id="ARBA00022630"/>
    </source>
</evidence>
<dbReference type="Pfam" id="PF00881">
    <property type="entry name" value="Nitroreductase"/>
    <property type="match status" value="1"/>
</dbReference>
<evidence type="ECO:0000259" key="6">
    <source>
        <dbReference type="Pfam" id="PF00881"/>
    </source>
</evidence>
<evidence type="ECO:0000256" key="1">
    <source>
        <dbReference type="ARBA" id="ARBA00001917"/>
    </source>
</evidence>
<evidence type="ECO:0000256" key="4">
    <source>
        <dbReference type="ARBA" id="ARBA00022643"/>
    </source>
</evidence>
<comment type="caution">
    <text evidence="7">The sequence shown here is derived from an EMBL/GenBank/DDBJ whole genome shotgun (WGS) entry which is preliminary data.</text>
</comment>
<dbReference type="CDD" id="cd02136">
    <property type="entry name" value="PnbA_NfnB-like"/>
    <property type="match status" value="1"/>
</dbReference>
<evidence type="ECO:0000313" key="8">
    <source>
        <dbReference type="Proteomes" id="UP001595630"/>
    </source>
</evidence>
<evidence type="ECO:0000313" key="7">
    <source>
        <dbReference type="EMBL" id="MFC3609332.1"/>
    </source>
</evidence>
<dbReference type="RefSeq" id="WP_386366788.1">
    <property type="nucleotide sequence ID" value="NZ_JBHRXZ010000024.1"/>
</dbReference>
<feature type="domain" description="Nitroreductase" evidence="6">
    <location>
        <begin position="7"/>
        <end position="197"/>
    </location>
</feature>
<dbReference type="InterPro" id="IPR000415">
    <property type="entry name" value="Nitroreductase-like"/>
</dbReference>
<name>A0ABV7T9Q3_9GAMM</name>
<keyword evidence="4" id="KW-0288">FMN</keyword>
<accession>A0ABV7T9Q3</accession>